<feature type="transmembrane region" description="Helical" evidence="1">
    <location>
        <begin position="6"/>
        <end position="24"/>
    </location>
</feature>
<reference evidence="2 3" key="2">
    <citation type="journal article" date="2022" name="Mar. Drugs">
        <title>Bioassay-Guided Fractionation Leads to the Detection of Cholic Acid Generated by the Rare Thalassomonas sp.</title>
        <authorList>
            <person name="Pheiffer F."/>
            <person name="Schneider Y.K."/>
            <person name="Hansen E.H."/>
            <person name="Andersen J.H."/>
            <person name="Isaksson J."/>
            <person name="Busche T."/>
            <person name="R C."/>
            <person name="Kalinowski J."/>
            <person name="Zyl L.V."/>
            <person name="Trindade M."/>
        </authorList>
    </citation>
    <scope>NUCLEOTIDE SEQUENCE [LARGE SCALE GENOMIC DNA]</scope>
    <source>
        <strain evidence="2 3">XOM25</strain>
    </source>
</reference>
<evidence type="ECO:0000313" key="2">
    <source>
        <dbReference type="EMBL" id="WDE06551.1"/>
    </source>
</evidence>
<evidence type="ECO:0000256" key="1">
    <source>
        <dbReference type="SAM" id="Phobius"/>
    </source>
</evidence>
<reference evidence="2 3" key="1">
    <citation type="journal article" date="2015" name="Genome Announc.">
        <title>Draft Genome Sequences of Marine Isolates of Thalassomonas viridans and Thalassomonas actiniarum.</title>
        <authorList>
            <person name="Olonade I."/>
            <person name="van Zyl L.J."/>
            <person name="Trindade M."/>
        </authorList>
    </citation>
    <scope>NUCLEOTIDE SEQUENCE [LARGE SCALE GENOMIC DNA]</scope>
    <source>
        <strain evidence="2 3">XOM25</strain>
    </source>
</reference>
<dbReference type="EMBL" id="CP059733">
    <property type="protein sequence ID" value="WDE06551.1"/>
    <property type="molecule type" value="Genomic_DNA"/>
</dbReference>
<sequence>MTLLMILAAVFGGIALMVILGERFGKPMDEQQQAKYSKIIPILVFVMLIAGLIKALA</sequence>
<feature type="transmembrane region" description="Helical" evidence="1">
    <location>
        <begin position="36"/>
        <end position="56"/>
    </location>
</feature>
<accession>A0AAE9Z4F7</accession>
<keyword evidence="1" id="KW-0472">Membrane</keyword>
<dbReference type="KEGG" id="tvd:SG34_006435"/>
<name>A0AAE9Z4F7_9GAMM</name>
<keyword evidence="1" id="KW-0812">Transmembrane</keyword>
<proteinExistence type="predicted"/>
<dbReference type="Proteomes" id="UP000032352">
    <property type="component" value="Chromosome"/>
</dbReference>
<evidence type="ECO:0000313" key="3">
    <source>
        <dbReference type="Proteomes" id="UP000032352"/>
    </source>
</evidence>
<keyword evidence="1" id="KW-1133">Transmembrane helix</keyword>
<dbReference type="AlphaFoldDB" id="A0AAE9Z4F7"/>
<keyword evidence="3" id="KW-1185">Reference proteome</keyword>
<organism evidence="2 3">
    <name type="scientific">Thalassomonas viridans</name>
    <dbReference type="NCBI Taxonomy" id="137584"/>
    <lineage>
        <taxon>Bacteria</taxon>
        <taxon>Pseudomonadati</taxon>
        <taxon>Pseudomonadota</taxon>
        <taxon>Gammaproteobacteria</taxon>
        <taxon>Alteromonadales</taxon>
        <taxon>Colwelliaceae</taxon>
        <taxon>Thalassomonas</taxon>
    </lineage>
</organism>
<dbReference type="RefSeq" id="WP_161797875.1">
    <property type="nucleotide sequence ID" value="NZ_CP059733.1"/>
</dbReference>
<protein>
    <submittedName>
        <fullName evidence="2">Uncharacterized protein</fullName>
    </submittedName>
</protein>
<gene>
    <name evidence="2" type="ORF">SG34_006435</name>
</gene>